<dbReference type="SUPFAM" id="SSF52096">
    <property type="entry name" value="ClpP/crotonase"/>
    <property type="match status" value="1"/>
</dbReference>
<reference evidence="2 3" key="1">
    <citation type="submission" date="2019-12" db="EMBL/GenBank/DDBJ databases">
        <title>Novel species isolated from a subtropical stream in China.</title>
        <authorList>
            <person name="Lu H."/>
        </authorList>
    </citation>
    <scope>NUCLEOTIDE SEQUENCE [LARGE SCALE GENOMIC DNA]</scope>
    <source>
        <strain evidence="2 3">FT127W</strain>
    </source>
</reference>
<gene>
    <name evidence="2" type="ORF">GTP77_10705</name>
</gene>
<feature type="chain" id="PRO_5030927444" description="Tail specific protease domain-containing protein" evidence="1">
    <location>
        <begin position="25"/>
        <end position="509"/>
    </location>
</feature>
<sequence>MPLPFLRIRCAALLLSALAAQAGAADKTAADWQAAARADIEAVHQLILTAHPGSIDELNPGFKDWTERGYREALQQVARVDSYDSMMAASRYYVTGFLDGHLVYSDNARGKDPIVVNGWKLRRQGGAYVVQGQLKDWPAPLPPFGARLLQCDGRSMEAILAEDVAPYYDRRNFGGTHEILPELLFAPAMADLKLKRCQFRTAEGAELDMPITYQAIAMQRYFARDSWSDAPQKTQTRRSNQFSFQDGVLWVSAASFNSLPSKEQIAAFETMLAELSKVEGARLIVFDARGNGGGSSAIGSKIFDAATGGLDYDKHGVDQLPRTYAQWRVSDVLLANLEKFSKEFASRYGEDSQQARSTRTFLKQVQDAKAAGQPWVEQPAGHLVTRADIAKRGGKLRRHQGAVALLTDAACASACLDFADLVLSVPGAVHIGRATSADSVYIDTGRATLPSGNVLVLPQKVWRNRLRGNNETLTPSIALKADMADDAAVRAEALSALAPIMKPRLQASP</sequence>
<proteinExistence type="predicted"/>
<organism evidence="2 3">
    <name type="scientific">Pseudoduganella aquatica</name>
    <dbReference type="NCBI Taxonomy" id="2660641"/>
    <lineage>
        <taxon>Bacteria</taxon>
        <taxon>Pseudomonadati</taxon>
        <taxon>Pseudomonadota</taxon>
        <taxon>Betaproteobacteria</taxon>
        <taxon>Burkholderiales</taxon>
        <taxon>Oxalobacteraceae</taxon>
        <taxon>Telluria group</taxon>
        <taxon>Pseudoduganella</taxon>
    </lineage>
</organism>
<evidence type="ECO:0008006" key="4">
    <source>
        <dbReference type="Google" id="ProtNLM"/>
    </source>
</evidence>
<evidence type="ECO:0000313" key="2">
    <source>
        <dbReference type="EMBL" id="MYN07805.1"/>
    </source>
</evidence>
<accession>A0A7X4HCP1</accession>
<protein>
    <recommendedName>
        <fullName evidence="4">Tail specific protease domain-containing protein</fullName>
    </recommendedName>
</protein>
<comment type="caution">
    <text evidence="2">The sequence shown here is derived from an EMBL/GenBank/DDBJ whole genome shotgun (WGS) entry which is preliminary data.</text>
</comment>
<name>A0A7X4HCP1_9BURK</name>
<feature type="signal peptide" evidence="1">
    <location>
        <begin position="1"/>
        <end position="24"/>
    </location>
</feature>
<dbReference type="Proteomes" id="UP000450676">
    <property type="component" value="Unassembled WGS sequence"/>
</dbReference>
<dbReference type="EMBL" id="WWCU01000009">
    <property type="protein sequence ID" value="MYN07805.1"/>
    <property type="molecule type" value="Genomic_DNA"/>
</dbReference>
<evidence type="ECO:0000313" key="3">
    <source>
        <dbReference type="Proteomes" id="UP000450676"/>
    </source>
</evidence>
<dbReference type="RefSeq" id="WP_161072145.1">
    <property type="nucleotide sequence ID" value="NZ_CP086370.1"/>
</dbReference>
<keyword evidence="1" id="KW-0732">Signal</keyword>
<keyword evidence="3" id="KW-1185">Reference proteome</keyword>
<dbReference type="InterPro" id="IPR029045">
    <property type="entry name" value="ClpP/crotonase-like_dom_sf"/>
</dbReference>
<dbReference type="Gene3D" id="3.90.226.10">
    <property type="entry name" value="2-enoyl-CoA Hydratase, Chain A, domain 1"/>
    <property type="match status" value="1"/>
</dbReference>
<dbReference type="AlphaFoldDB" id="A0A7X4HCP1"/>
<evidence type="ECO:0000256" key="1">
    <source>
        <dbReference type="SAM" id="SignalP"/>
    </source>
</evidence>